<dbReference type="Proteomes" id="UP001501410">
    <property type="component" value="Unassembled WGS sequence"/>
</dbReference>
<evidence type="ECO:0000313" key="1">
    <source>
        <dbReference type="EMBL" id="GAA4454308.1"/>
    </source>
</evidence>
<protein>
    <submittedName>
        <fullName evidence="1">Uncharacterized protein</fullName>
    </submittedName>
</protein>
<evidence type="ECO:0000313" key="2">
    <source>
        <dbReference type="Proteomes" id="UP001501410"/>
    </source>
</evidence>
<reference evidence="2" key="1">
    <citation type="journal article" date="2019" name="Int. J. Syst. Evol. Microbiol.">
        <title>The Global Catalogue of Microorganisms (GCM) 10K type strain sequencing project: providing services to taxonomists for standard genome sequencing and annotation.</title>
        <authorList>
            <consortium name="The Broad Institute Genomics Platform"/>
            <consortium name="The Broad Institute Genome Sequencing Center for Infectious Disease"/>
            <person name="Wu L."/>
            <person name="Ma J."/>
        </authorList>
    </citation>
    <scope>NUCLEOTIDE SEQUENCE [LARGE SCALE GENOMIC DNA]</scope>
    <source>
        <strain evidence="2">JCM 31921</strain>
    </source>
</reference>
<keyword evidence="2" id="KW-1185">Reference proteome</keyword>
<name>A0ABP8MQ39_9BACT</name>
<sequence>MIKGIDLRLLRNAEFIQFSKAVLNIIAANDPSGMQVIAQHQTFEKVVSAISDLFVTAQGSAITAAVEAADKRRDTAISGISLLVNAMMYHYDHNMSWSAEMLNENLALYGTGIARQNYMAETASISNLIDDWTQKPQLNAAVNQLSLGGWLAELKTANTEFDNLYMNRTRELAVANPDNIREKRIEAITAYYVLRDRLDAYHTISSGAGLWGKTHNEINALIDQYNVLILGRSSSTDEATSSEPAPQA</sequence>
<dbReference type="RefSeq" id="WP_344825147.1">
    <property type="nucleotide sequence ID" value="NZ_BAABEZ010000022.1"/>
</dbReference>
<comment type="caution">
    <text evidence="1">The sequence shown here is derived from an EMBL/GenBank/DDBJ whole genome shotgun (WGS) entry which is preliminary data.</text>
</comment>
<dbReference type="InterPro" id="IPR046228">
    <property type="entry name" value="DUF6261"/>
</dbReference>
<organism evidence="1 2">
    <name type="scientific">Rurimicrobium arvi</name>
    <dbReference type="NCBI Taxonomy" id="2049916"/>
    <lineage>
        <taxon>Bacteria</taxon>
        <taxon>Pseudomonadati</taxon>
        <taxon>Bacteroidota</taxon>
        <taxon>Chitinophagia</taxon>
        <taxon>Chitinophagales</taxon>
        <taxon>Chitinophagaceae</taxon>
        <taxon>Rurimicrobium</taxon>
    </lineage>
</organism>
<proteinExistence type="predicted"/>
<accession>A0ABP8MQ39</accession>
<dbReference type="Pfam" id="PF19775">
    <property type="entry name" value="DUF6261"/>
    <property type="match status" value="1"/>
</dbReference>
<gene>
    <name evidence="1" type="ORF">GCM10023092_16140</name>
</gene>
<dbReference type="EMBL" id="BAABEZ010000022">
    <property type="protein sequence ID" value="GAA4454308.1"/>
    <property type="molecule type" value="Genomic_DNA"/>
</dbReference>